<dbReference type="EMBL" id="AQHR01000051">
    <property type="protein sequence ID" value="EON77550.1"/>
    <property type="molecule type" value="Genomic_DNA"/>
</dbReference>
<keyword evidence="3" id="KW-1185">Reference proteome</keyword>
<proteinExistence type="predicted"/>
<evidence type="ECO:0000313" key="2">
    <source>
        <dbReference type="EMBL" id="EON77550.1"/>
    </source>
</evidence>
<feature type="compositionally biased region" description="Basic and acidic residues" evidence="1">
    <location>
        <begin position="12"/>
        <end position="30"/>
    </location>
</feature>
<comment type="caution">
    <text evidence="2">The sequence shown here is derived from an EMBL/GenBank/DDBJ whole genome shotgun (WGS) entry which is preliminary data.</text>
</comment>
<accession>R7ZTU9</accession>
<name>R7ZTU9_9BACT</name>
<sequence>MGCTEIGQTTRIDPKHPESDGTAFKEKGTNPEEDQNQLSL</sequence>
<gene>
    <name evidence="2" type="ORF">ADIS_1953</name>
</gene>
<feature type="compositionally biased region" description="Acidic residues" evidence="1">
    <location>
        <begin position="31"/>
        <end position="40"/>
    </location>
</feature>
<reference evidence="2 3" key="1">
    <citation type="submission" date="2013-02" db="EMBL/GenBank/DDBJ databases">
        <title>A novel strain isolated from Lonar lake, Maharashtra, India.</title>
        <authorList>
            <person name="Singh A."/>
        </authorList>
    </citation>
    <scope>NUCLEOTIDE SEQUENCE [LARGE SCALE GENOMIC DNA]</scope>
    <source>
        <strain evidence="2 3">AK24</strain>
    </source>
</reference>
<feature type="compositionally biased region" description="Polar residues" evidence="1">
    <location>
        <begin position="1"/>
        <end position="11"/>
    </location>
</feature>
<evidence type="ECO:0000313" key="3">
    <source>
        <dbReference type="Proteomes" id="UP000013909"/>
    </source>
</evidence>
<dbReference type="AlphaFoldDB" id="R7ZTU9"/>
<organism evidence="2 3">
    <name type="scientific">Lunatimonas lonarensis</name>
    <dbReference type="NCBI Taxonomy" id="1232681"/>
    <lineage>
        <taxon>Bacteria</taxon>
        <taxon>Pseudomonadati</taxon>
        <taxon>Bacteroidota</taxon>
        <taxon>Cytophagia</taxon>
        <taxon>Cytophagales</taxon>
        <taxon>Cyclobacteriaceae</taxon>
    </lineage>
</organism>
<feature type="region of interest" description="Disordered" evidence="1">
    <location>
        <begin position="1"/>
        <end position="40"/>
    </location>
</feature>
<evidence type="ECO:0000256" key="1">
    <source>
        <dbReference type="SAM" id="MobiDB-lite"/>
    </source>
</evidence>
<protein>
    <submittedName>
        <fullName evidence="2">Uncharacterized protein</fullName>
    </submittedName>
</protein>
<dbReference type="Proteomes" id="UP000013909">
    <property type="component" value="Unassembled WGS sequence"/>
</dbReference>